<proteinExistence type="predicted"/>
<evidence type="ECO:0000313" key="1">
    <source>
        <dbReference type="EMBL" id="KAG7575394.1"/>
    </source>
</evidence>
<name>A0A8K0JRP5_9TREE</name>
<evidence type="ECO:0000313" key="2">
    <source>
        <dbReference type="Proteomes" id="UP000812966"/>
    </source>
</evidence>
<gene>
    <name evidence="1" type="ORF">FFLO_00384</name>
</gene>
<organism evidence="1 2">
    <name type="scientific">Filobasidium floriforme</name>
    <dbReference type="NCBI Taxonomy" id="5210"/>
    <lineage>
        <taxon>Eukaryota</taxon>
        <taxon>Fungi</taxon>
        <taxon>Dikarya</taxon>
        <taxon>Basidiomycota</taxon>
        <taxon>Agaricomycotina</taxon>
        <taxon>Tremellomycetes</taxon>
        <taxon>Filobasidiales</taxon>
        <taxon>Filobasidiaceae</taxon>
        <taxon>Filobasidium</taxon>
    </lineage>
</organism>
<dbReference type="AlphaFoldDB" id="A0A8K0JRP5"/>
<sequence length="111" mass="12311">MITTFELASADIWRDATDGTVVEALQRLVILSAKGVPNLKNVERIMAAMKASISLLKVRAATAETLYLTLQELEIDEDEELDELLTSVDWTSEEAKASVSPLVERLKQVFC</sequence>
<dbReference type="EMBL" id="JABELV010000004">
    <property type="protein sequence ID" value="KAG7575394.1"/>
    <property type="molecule type" value="Genomic_DNA"/>
</dbReference>
<comment type="caution">
    <text evidence="1">The sequence shown here is derived from an EMBL/GenBank/DDBJ whole genome shotgun (WGS) entry which is preliminary data.</text>
</comment>
<protein>
    <submittedName>
        <fullName evidence="1">Uncharacterized protein</fullName>
    </submittedName>
</protein>
<accession>A0A8K0JRP5</accession>
<reference evidence="1" key="1">
    <citation type="submission" date="2020-04" db="EMBL/GenBank/DDBJ databases">
        <title>Analysis of mating type loci in Filobasidium floriforme.</title>
        <authorList>
            <person name="Nowrousian M."/>
        </authorList>
    </citation>
    <scope>NUCLEOTIDE SEQUENCE</scope>
    <source>
        <strain evidence="1">CBS 6242</strain>
    </source>
</reference>
<keyword evidence="2" id="KW-1185">Reference proteome</keyword>
<dbReference type="Proteomes" id="UP000812966">
    <property type="component" value="Unassembled WGS sequence"/>
</dbReference>